<dbReference type="SMART" id="SM00543">
    <property type="entry name" value="MIF4G"/>
    <property type="match status" value="1"/>
</dbReference>
<dbReference type="PANTHER" id="PTHR23253">
    <property type="entry name" value="EUKARYOTIC TRANSLATION INITIATION FACTOR 4 GAMMA"/>
    <property type="match status" value="1"/>
</dbReference>
<feature type="compositionally biased region" description="Polar residues" evidence="2">
    <location>
        <begin position="402"/>
        <end position="411"/>
    </location>
</feature>
<evidence type="ECO:0000259" key="3">
    <source>
        <dbReference type="SMART" id="SM00543"/>
    </source>
</evidence>
<dbReference type="Gene3D" id="1.25.40.180">
    <property type="match status" value="1"/>
</dbReference>
<proteinExistence type="predicted"/>
<dbReference type="PANTHER" id="PTHR23253:SF78">
    <property type="entry name" value="EUKARYOTIC TRANSLATION INITIATION FACTOR 4G1, ISOFORM B-RELATED"/>
    <property type="match status" value="1"/>
</dbReference>
<dbReference type="GO" id="GO:0003743">
    <property type="term" value="F:translation initiation factor activity"/>
    <property type="evidence" value="ECO:0007669"/>
    <property type="project" value="TreeGrafter"/>
</dbReference>
<feature type="compositionally biased region" description="Low complexity" evidence="2">
    <location>
        <begin position="412"/>
        <end position="423"/>
    </location>
</feature>
<dbReference type="EMBL" id="KQ416580">
    <property type="protein sequence ID" value="KOF96385.1"/>
    <property type="molecule type" value="Genomic_DNA"/>
</dbReference>
<feature type="coiled-coil region" evidence="1">
    <location>
        <begin position="204"/>
        <end position="234"/>
    </location>
</feature>
<feature type="domain" description="MIF4G" evidence="3">
    <location>
        <begin position="114"/>
        <end position="341"/>
    </location>
</feature>
<dbReference type="GO" id="GO:0003729">
    <property type="term" value="F:mRNA binding"/>
    <property type="evidence" value="ECO:0007669"/>
    <property type="project" value="TreeGrafter"/>
</dbReference>
<organism evidence="4">
    <name type="scientific">Octopus bimaculoides</name>
    <name type="common">California two-spotted octopus</name>
    <dbReference type="NCBI Taxonomy" id="37653"/>
    <lineage>
        <taxon>Eukaryota</taxon>
        <taxon>Metazoa</taxon>
        <taxon>Spiralia</taxon>
        <taxon>Lophotrochozoa</taxon>
        <taxon>Mollusca</taxon>
        <taxon>Cephalopoda</taxon>
        <taxon>Coleoidea</taxon>
        <taxon>Octopodiformes</taxon>
        <taxon>Octopoda</taxon>
        <taxon>Incirrata</taxon>
        <taxon>Octopodidae</taxon>
        <taxon>Octopus</taxon>
    </lineage>
</organism>
<dbReference type="STRING" id="37653.A0A0L8I5R7"/>
<keyword evidence="1" id="KW-0175">Coiled coil</keyword>
<gene>
    <name evidence="4" type="ORF">OCBIM_22035260mg</name>
</gene>
<dbReference type="GO" id="GO:0016281">
    <property type="term" value="C:eukaryotic translation initiation factor 4F complex"/>
    <property type="evidence" value="ECO:0007669"/>
    <property type="project" value="TreeGrafter"/>
</dbReference>
<name>A0A0L8I5R7_OCTBM</name>
<reference evidence="4" key="1">
    <citation type="submission" date="2015-07" db="EMBL/GenBank/DDBJ databases">
        <title>MeaNS - Measles Nucleotide Surveillance Program.</title>
        <authorList>
            <person name="Tran T."/>
            <person name="Druce J."/>
        </authorList>
    </citation>
    <scope>NUCLEOTIDE SEQUENCE</scope>
    <source>
        <strain evidence="4">UCB-OBI-ISO-001</strain>
        <tissue evidence="4">Gonad</tissue>
    </source>
</reference>
<dbReference type="InterPro" id="IPR003890">
    <property type="entry name" value="MIF4G-like_typ-3"/>
</dbReference>
<evidence type="ECO:0000256" key="2">
    <source>
        <dbReference type="SAM" id="MobiDB-lite"/>
    </source>
</evidence>
<accession>A0A0L8I5R7</accession>
<dbReference type="SUPFAM" id="SSF48371">
    <property type="entry name" value="ARM repeat"/>
    <property type="match status" value="1"/>
</dbReference>
<sequence length="490" mass="56826">MPFSNSPSENAYSYPNSNVSSTEETQEATQRTPLPSQIRLKYDRDFILKLQYKEASLTKPVGLPDLPEILFKKPQIPKQLKYNKIRRDIIPFKCSKNMKSVDEYVNDSEDEELNTKMKNIASRLAPEKYKSVLSQIRDIQIDKESKLVAIMNLLFEKATSDPMLSTAYAYVCRCLTLKRVPSIHCHKEVVNVHKVLNKKCQKEFEKYQVEEAMLNKKLQQIEDTDNNIEKLKFQKELVKDIEIFKRKSQANVRFLCELFKLGVLRENTMQKYIKKMLQSLSENSLESVCLLFNTIGERLDTGKKFKMDVYFIQLKSIAEENSTPNRLKVMIENLISLRENQWNQKEAENHTKQKGMTSVKDSMKEETLKVMANSYYENKVKDIYQNGDGSVASNMGDIFSSDPGTKTSSSYQQPQQQQQQQQQHIKEEYVKPGYMKIFDIDAQNKCMDLTQLERKYCNLVYDGTTRASARGDVMVPNCSPNIIRETKEAV</sequence>
<protein>
    <recommendedName>
        <fullName evidence="3">MIF4G domain-containing protein</fullName>
    </recommendedName>
</protein>
<dbReference type="InterPro" id="IPR016024">
    <property type="entry name" value="ARM-type_fold"/>
</dbReference>
<dbReference type="Pfam" id="PF02854">
    <property type="entry name" value="MIF4G"/>
    <property type="match status" value="1"/>
</dbReference>
<evidence type="ECO:0000313" key="4">
    <source>
        <dbReference type="EMBL" id="KOF96385.1"/>
    </source>
</evidence>
<dbReference type="AlphaFoldDB" id="A0A0L8I5R7"/>
<feature type="region of interest" description="Disordered" evidence="2">
    <location>
        <begin position="1"/>
        <end position="35"/>
    </location>
</feature>
<feature type="region of interest" description="Disordered" evidence="2">
    <location>
        <begin position="394"/>
        <end position="424"/>
    </location>
</feature>
<dbReference type="OrthoDB" id="514777at2759"/>
<evidence type="ECO:0000256" key="1">
    <source>
        <dbReference type="SAM" id="Coils"/>
    </source>
</evidence>